<organism evidence="1 2">
    <name type="scientific">Legionella norrlandica</name>
    <dbReference type="NCBI Taxonomy" id="1498499"/>
    <lineage>
        <taxon>Bacteria</taxon>
        <taxon>Pseudomonadati</taxon>
        <taxon>Pseudomonadota</taxon>
        <taxon>Gammaproteobacteria</taxon>
        <taxon>Legionellales</taxon>
        <taxon>Legionellaceae</taxon>
        <taxon>Legionella</taxon>
    </lineage>
</organism>
<protein>
    <recommendedName>
        <fullName evidence="3">Type 4 fimbrial biogenesis protein PilX N-terminal domain-containing protein</fullName>
    </recommendedName>
</protein>
<evidence type="ECO:0000313" key="1">
    <source>
        <dbReference type="EMBL" id="KGP62393.1"/>
    </source>
</evidence>
<dbReference type="OrthoDB" id="5652060at2"/>
<dbReference type="AlphaFoldDB" id="A0A0A2T4S7"/>
<sequence>MKKQCSGFIFCMTLCIILVISLLVIIGMQQALAYYKVMNRQEKSHYNFYQLEHSAMNFVHFASLKKKNCTLQDVGANEAIKRVINGECCAKNTDEYRYCYLIEDLGEFSCLLVAKQGQKYNSHHFRVTLLQNGQDNSFGIIQLRFIKLGSNLPVCSEEEIMIKEGVISWRYLSDRKNYTYLIK</sequence>
<dbReference type="Proteomes" id="UP000054422">
    <property type="component" value="Unassembled WGS sequence"/>
</dbReference>
<evidence type="ECO:0000313" key="2">
    <source>
        <dbReference type="Proteomes" id="UP000054422"/>
    </source>
</evidence>
<gene>
    <name evidence="1" type="ORF">EP47_13250</name>
</gene>
<reference evidence="1 2" key="1">
    <citation type="submission" date="2014-05" db="EMBL/GenBank/DDBJ databases">
        <authorList>
            <person name="Rizzardi K."/>
            <person name="Winiecka-Krusnell J."/>
            <person name="Ramliden M."/>
            <person name="Alm E."/>
            <person name="Andersson S."/>
            <person name="Byfors S."/>
        </authorList>
    </citation>
    <scope>NUCLEOTIDE SEQUENCE [LARGE SCALE GENOMIC DNA]</scope>
    <source>
        <strain evidence="1 2">LEGN</strain>
    </source>
</reference>
<comment type="caution">
    <text evidence="1">The sequence shown here is derived from an EMBL/GenBank/DDBJ whole genome shotgun (WGS) entry which is preliminary data.</text>
</comment>
<accession>A0A0A2T4S7</accession>
<keyword evidence="2" id="KW-1185">Reference proteome</keyword>
<dbReference type="STRING" id="1498499.EP47_13250"/>
<proteinExistence type="predicted"/>
<dbReference type="EMBL" id="JNCF01000072">
    <property type="protein sequence ID" value="KGP62393.1"/>
    <property type="molecule type" value="Genomic_DNA"/>
</dbReference>
<dbReference type="RefSeq" id="WP_035891130.1">
    <property type="nucleotide sequence ID" value="NZ_JNCF01000072.1"/>
</dbReference>
<evidence type="ECO:0008006" key="3">
    <source>
        <dbReference type="Google" id="ProtNLM"/>
    </source>
</evidence>
<name>A0A0A2T4S7_9GAMM</name>